<sequence length="121" mass="13020">MGFLRRCRIAAIKPLYNTERTPNQKPPHGTATKAPLSGPQELTRRTIGDGGSPRFTLRARTLIFKPGRGTMAALAQRRPRRAPEDAASGVCALALAVSAAASHSLRCLLSSDGENYLKIHS</sequence>
<dbReference type="Proteomes" id="UP000299102">
    <property type="component" value="Unassembled WGS sequence"/>
</dbReference>
<keyword evidence="3" id="KW-1185">Reference proteome</keyword>
<proteinExistence type="predicted"/>
<comment type="caution">
    <text evidence="2">The sequence shown here is derived from an EMBL/GenBank/DDBJ whole genome shotgun (WGS) entry which is preliminary data.</text>
</comment>
<gene>
    <name evidence="2" type="ORF">EVAR_678_1</name>
</gene>
<evidence type="ECO:0000313" key="2">
    <source>
        <dbReference type="EMBL" id="GBO99497.1"/>
    </source>
</evidence>
<evidence type="ECO:0000313" key="3">
    <source>
        <dbReference type="Proteomes" id="UP000299102"/>
    </source>
</evidence>
<name>A0A4C1SEA5_EUMVA</name>
<evidence type="ECO:0000256" key="1">
    <source>
        <dbReference type="SAM" id="MobiDB-lite"/>
    </source>
</evidence>
<organism evidence="2 3">
    <name type="scientific">Eumeta variegata</name>
    <name type="common">Bagworm moth</name>
    <name type="synonym">Eumeta japonica</name>
    <dbReference type="NCBI Taxonomy" id="151549"/>
    <lineage>
        <taxon>Eukaryota</taxon>
        <taxon>Metazoa</taxon>
        <taxon>Ecdysozoa</taxon>
        <taxon>Arthropoda</taxon>
        <taxon>Hexapoda</taxon>
        <taxon>Insecta</taxon>
        <taxon>Pterygota</taxon>
        <taxon>Neoptera</taxon>
        <taxon>Endopterygota</taxon>
        <taxon>Lepidoptera</taxon>
        <taxon>Glossata</taxon>
        <taxon>Ditrysia</taxon>
        <taxon>Tineoidea</taxon>
        <taxon>Psychidae</taxon>
        <taxon>Oiketicinae</taxon>
        <taxon>Eumeta</taxon>
    </lineage>
</organism>
<reference evidence="2 3" key="1">
    <citation type="journal article" date="2019" name="Commun. Biol.">
        <title>The bagworm genome reveals a unique fibroin gene that provides high tensile strength.</title>
        <authorList>
            <person name="Kono N."/>
            <person name="Nakamura H."/>
            <person name="Ohtoshi R."/>
            <person name="Tomita M."/>
            <person name="Numata K."/>
            <person name="Arakawa K."/>
        </authorList>
    </citation>
    <scope>NUCLEOTIDE SEQUENCE [LARGE SCALE GENOMIC DNA]</scope>
</reference>
<dbReference type="AlphaFoldDB" id="A0A4C1SEA5"/>
<dbReference type="EMBL" id="BGZK01000003">
    <property type="protein sequence ID" value="GBO99497.1"/>
    <property type="molecule type" value="Genomic_DNA"/>
</dbReference>
<accession>A0A4C1SEA5</accession>
<protein>
    <submittedName>
        <fullName evidence="2">Uncharacterized protein</fullName>
    </submittedName>
</protein>
<feature type="region of interest" description="Disordered" evidence="1">
    <location>
        <begin position="15"/>
        <end position="53"/>
    </location>
</feature>